<proteinExistence type="predicted"/>
<dbReference type="GO" id="GO:0032299">
    <property type="term" value="C:ribonuclease H2 complex"/>
    <property type="evidence" value="ECO:0007669"/>
    <property type="project" value="InterPro"/>
</dbReference>
<accession>A0A9P4SA06</accession>
<dbReference type="Pfam" id="PF08615">
    <property type="entry name" value="RNase_H2_suC"/>
    <property type="match status" value="1"/>
</dbReference>
<dbReference type="PANTHER" id="PTHR47204:SF1">
    <property type="entry name" value="RIBONUCLEASE H2 SUBUNIT C"/>
    <property type="match status" value="1"/>
</dbReference>
<keyword evidence="2" id="KW-1185">Reference proteome</keyword>
<dbReference type="EMBL" id="MU006096">
    <property type="protein sequence ID" value="KAF2838780.1"/>
    <property type="molecule type" value="Genomic_DNA"/>
</dbReference>
<organism evidence="1 2">
    <name type="scientific">Patellaria atrata CBS 101060</name>
    <dbReference type="NCBI Taxonomy" id="1346257"/>
    <lineage>
        <taxon>Eukaryota</taxon>
        <taxon>Fungi</taxon>
        <taxon>Dikarya</taxon>
        <taxon>Ascomycota</taxon>
        <taxon>Pezizomycotina</taxon>
        <taxon>Dothideomycetes</taxon>
        <taxon>Dothideomycetes incertae sedis</taxon>
        <taxon>Patellariales</taxon>
        <taxon>Patellariaceae</taxon>
        <taxon>Patellaria</taxon>
    </lineage>
</organism>
<protein>
    <submittedName>
        <fullName evidence="1">Ribonuclease H1 small subunit</fullName>
    </submittedName>
</protein>
<dbReference type="InterPro" id="IPR013924">
    <property type="entry name" value="RNase_H2_suC"/>
</dbReference>
<dbReference type="GO" id="GO:0006401">
    <property type="term" value="P:RNA catabolic process"/>
    <property type="evidence" value="ECO:0007669"/>
    <property type="project" value="InterPro"/>
</dbReference>
<comment type="caution">
    <text evidence="1">The sequence shown here is derived from an EMBL/GenBank/DDBJ whole genome shotgun (WGS) entry which is preliminary data.</text>
</comment>
<dbReference type="CDD" id="cd09271">
    <property type="entry name" value="RNase_H2-C"/>
    <property type="match status" value="1"/>
</dbReference>
<evidence type="ECO:0000313" key="1">
    <source>
        <dbReference type="EMBL" id="KAF2838780.1"/>
    </source>
</evidence>
<gene>
    <name evidence="1" type="ORF">M501DRAFT_830525</name>
</gene>
<dbReference type="OrthoDB" id="6222486at2759"/>
<dbReference type="AlphaFoldDB" id="A0A9P4SA06"/>
<dbReference type="Gene3D" id="2.40.128.680">
    <property type="match status" value="1"/>
</dbReference>
<evidence type="ECO:0000313" key="2">
    <source>
        <dbReference type="Proteomes" id="UP000799429"/>
    </source>
</evidence>
<sequence>MLTIQQSKTHAGKCTPNVLPCRINHNGPVNASERYWKVETQQDGKQITYFRGRKLEGHTVRVPEGYQGAVIQPTNKIYSDPSRNISALYGDMEDGENDDILRIEVKVAEQVASFDEIMVWGHEAFPDTTEDAYVKGVDEWVSFASALHSTSDESESKEKNSS</sequence>
<dbReference type="Proteomes" id="UP000799429">
    <property type="component" value="Unassembled WGS sequence"/>
</dbReference>
<dbReference type="PANTHER" id="PTHR47204">
    <property type="entry name" value="OS02G0168900 PROTEIN"/>
    <property type="match status" value="1"/>
</dbReference>
<name>A0A9P4SA06_9PEZI</name>
<reference evidence="1" key="1">
    <citation type="journal article" date="2020" name="Stud. Mycol.">
        <title>101 Dothideomycetes genomes: a test case for predicting lifestyles and emergence of pathogens.</title>
        <authorList>
            <person name="Haridas S."/>
            <person name="Albert R."/>
            <person name="Binder M."/>
            <person name="Bloem J."/>
            <person name="Labutti K."/>
            <person name="Salamov A."/>
            <person name="Andreopoulos B."/>
            <person name="Baker S."/>
            <person name="Barry K."/>
            <person name="Bills G."/>
            <person name="Bluhm B."/>
            <person name="Cannon C."/>
            <person name="Castanera R."/>
            <person name="Culley D."/>
            <person name="Daum C."/>
            <person name="Ezra D."/>
            <person name="Gonzalez J."/>
            <person name="Henrissat B."/>
            <person name="Kuo A."/>
            <person name="Liang C."/>
            <person name="Lipzen A."/>
            <person name="Lutzoni F."/>
            <person name="Magnuson J."/>
            <person name="Mondo S."/>
            <person name="Nolan M."/>
            <person name="Ohm R."/>
            <person name="Pangilinan J."/>
            <person name="Park H.-J."/>
            <person name="Ramirez L."/>
            <person name="Alfaro M."/>
            <person name="Sun H."/>
            <person name="Tritt A."/>
            <person name="Yoshinaga Y."/>
            <person name="Zwiers L.-H."/>
            <person name="Turgeon B."/>
            <person name="Goodwin S."/>
            <person name="Spatafora J."/>
            <person name="Crous P."/>
            <person name="Grigoriev I."/>
        </authorList>
    </citation>
    <scope>NUCLEOTIDE SEQUENCE</scope>
    <source>
        <strain evidence="1">CBS 101060</strain>
    </source>
</reference>